<dbReference type="SUPFAM" id="SSF117892">
    <property type="entry name" value="Band 7/SPFH domain"/>
    <property type="match status" value="1"/>
</dbReference>
<evidence type="ECO:0000313" key="4">
    <source>
        <dbReference type="EMBL" id="QSZ42171.1"/>
    </source>
</evidence>
<gene>
    <name evidence="4" type="ORF">GJV85_08615</name>
</gene>
<organism evidence="4 5">
    <name type="scientific">Sulfurimonas aquatica</name>
    <dbReference type="NCBI Taxonomy" id="2672570"/>
    <lineage>
        <taxon>Bacteria</taxon>
        <taxon>Pseudomonadati</taxon>
        <taxon>Campylobacterota</taxon>
        <taxon>Epsilonproteobacteria</taxon>
        <taxon>Campylobacterales</taxon>
        <taxon>Sulfurimonadaceae</taxon>
        <taxon>Sulfurimonas</taxon>
    </lineage>
</organism>
<dbReference type="GO" id="GO:0016020">
    <property type="term" value="C:membrane"/>
    <property type="evidence" value="ECO:0007669"/>
    <property type="project" value="UniProtKB-SubCell"/>
</dbReference>
<feature type="domain" description="Band 7" evidence="3">
    <location>
        <begin position="1"/>
        <end position="165"/>
    </location>
</feature>
<dbReference type="InterPro" id="IPR001107">
    <property type="entry name" value="Band_7"/>
</dbReference>
<keyword evidence="5" id="KW-1185">Reference proteome</keyword>
<dbReference type="Gene3D" id="3.30.479.30">
    <property type="entry name" value="Band 7 domain"/>
    <property type="match status" value="1"/>
</dbReference>
<dbReference type="KEGG" id="saqt:GJV85_08615"/>
<accession>A0A975GCY1</accession>
<proteinExistence type="predicted"/>
<evidence type="ECO:0000313" key="5">
    <source>
        <dbReference type="Proteomes" id="UP000671852"/>
    </source>
</evidence>
<protein>
    <recommendedName>
        <fullName evidence="3">Band 7 domain-containing protein</fullName>
    </recommendedName>
</protein>
<dbReference type="RefSeq" id="WP_207560987.1">
    <property type="nucleotide sequence ID" value="NZ_CP046072.1"/>
</dbReference>
<comment type="subcellular location">
    <subcellularLocation>
        <location evidence="1">Membrane</location>
        <topology evidence="1">Single-pass membrane protein</topology>
    </subcellularLocation>
</comment>
<evidence type="ECO:0000259" key="3">
    <source>
        <dbReference type="SMART" id="SM00244"/>
    </source>
</evidence>
<dbReference type="Pfam" id="PF01145">
    <property type="entry name" value="Band_7"/>
    <property type="match status" value="1"/>
</dbReference>
<dbReference type="EMBL" id="CP046072">
    <property type="protein sequence ID" value="QSZ42171.1"/>
    <property type="molecule type" value="Genomic_DNA"/>
</dbReference>
<evidence type="ECO:0000256" key="1">
    <source>
        <dbReference type="ARBA" id="ARBA00004167"/>
    </source>
</evidence>
<dbReference type="Proteomes" id="UP000671852">
    <property type="component" value="Chromosome"/>
</dbReference>
<name>A0A975GCY1_9BACT</name>
<dbReference type="InterPro" id="IPR036013">
    <property type="entry name" value="Band_7/SPFH_dom_sf"/>
</dbReference>
<reference evidence="4" key="1">
    <citation type="submission" date="2019-11" db="EMBL/GenBank/DDBJ databases">
        <authorList>
            <person name="Kojima H."/>
        </authorList>
    </citation>
    <scope>NUCLEOTIDE SEQUENCE</scope>
    <source>
        <strain evidence="4">H1576</strain>
    </source>
</reference>
<evidence type="ECO:0000256" key="2">
    <source>
        <dbReference type="SAM" id="Coils"/>
    </source>
</evidence>
<reference evidence="4" key="2">
    <citation type="submission" date="2021-04" db="EMBL/GenBank/DDBJ databases">
        <title>Isolation and characterization of a novel species of the genus Sulfurimonas.</title>
        <authorList>
            <person name="Fukui M."/>
        </authorList>
    </citation>
    <scope>NUCLEOTIDE SEQUENCE</scope>
    <source>
        <strain evidence="4">H1576</strain>
    </source>
</reference>
<dbReference type="AlphaFoldDB" id="A0A975GCY1"/>
<dbReference type="SMART" id="SM00244">
    <property type="entry name" value="PHB"/>
    <property type="match status" value="1"/>
</dbReference>
<sequence>MEFVKAKPNEYLVVAKAGNIQSLGVAGSKFIWPGQSSIMIPSTQIEAEFAMTQESKDGIALRFKGIVVYHIDKPEVAAQRFDFSNDGRAEINHLLANVSLGELRDKVSHMNMQDCINERKTTLKDAIVQELETITDTCGIAINVVQVAQVFIVEEDVRQQLEAEVRNKLRANSELSNIKTLEAIEQEDAASKLRLKRDEFEHQKERMKIDGERQELALKNKRKEMEDTLPFKLFESEQKMTLMQKKLEVYEFKEKLNLVKAKANLVEEIERNKVRKDILPLEQIPEIAGAVSKMFNGANLSFYNDQSQLMSTISPIIDRVSEALNKNK</sequence>
<keyword evidence="2" id="KW-0175">Coiled coil</keyword>
<feature type="coiled-coil region" evidence="2">
    <location>
        <begin position="158"/>
        <end position="210"/>
    </location>
</feature>